<dbReference type="PROSITE" id="PS50112">
    <property type="entry name" value="PAS"/>
    <property type="match status" value="2"/>
</dbReference>
<dbReference type="SMART" id="SM00091">
    <property type="entry name" value="PAS"/>
    <property type="match status" value="2"/>
</dbReference>
<dbReference type="InterPro" id="IPR018771">
    <property type="entry name" value="PocR_dom"/>
</dbReference>
<reference evidence="10" key="1">
    <citation type="submission" date="2022-09" db="EMBL/GenBank/DDBJ databases">
        <title>Actin cytoskeleton and complex cell architecture in an #Asgard archaeon.</title>
        <authorList>
            <person name="Ponce Toledo R.I."/>
            <person name="Schleper C."/>
            <person name="Rodrigues Oliveira T."/>
            <person name="Wollweber F."/>
            <person name="Xu J."/>
            <person name="Rittmann S."/>
            <person name="Klingl A."/>
            <person name="Pilhofer M."/>
        </authorList>
    </citation>
    <scope>NUCLEOTIDE SEQUENCE</scope>
    <source>
        <strain evidence="10">B-35</strain>
    </source>
</reference>
<dbReference type="PRINTS" id="PR00344">
    <property type="entry name" value="BCTRLSENSOR"/>
</dbReference>
<feature type="domain" description="PAS" evidence="8">
    <location>
        <begin position="209"/>
        <end position="280"/>
    </location>
</feature>
<evidence type="ECO:0000259" key="7">
    <source>
        <dbReference type="PROSITE" id="PS50109"/>
    </source>
</evidence>
<evidence type="ECO:0000259" key="8">
    <source>
        <dbReference type="PROSITE" id="PS50112"/>
    </source>
</evidence>
<dbReference type="SUPFAM" id="SSF47384">
    <property type="entry name" value="Homodimeric domain of signal transducing histidine kinase"/>
    <property type="match status" value="1"/>
</dbReference>
<dbReference type="Pfam" id="PF00512">
    <property type="entry name" value="HisKA"/>
    <property type="match status" value="1"/>
</dbReference>
<dbReference type="Gene3D" id="3.30.565.10">
    <property type="entry name" value="Histidine kinase-like ATPase, C-terminal domain"/>
    <property type="match status" value="1"/>
</dbReference>
<dbReference type="SMART" id="SM00388">
    <property type="entry name" value="HisKA"/>
    <property type="match status" value="1"/>
</dbReference>
<feature type="domain" description="PAC" evidence="9">
    <location>
        <begin position="414"/>
        <end position="470"/>
    </location>
</feature>
<keyword evidence="6" id="KW-0902">Two-component regulatory system</keyword>
<dbReference type="InterPro" id="IPR001610">
    <property type="entry name" value="PAC"/>
</dbReference>
<dbReference type="Gene3D" id="1.10.287.130">
    <property type="match status" value="1"/>
</dbReference>
<dbReference type="Pfam" id="PF10114">
    <property type="entry name" value="PocR"/>
    <property type="match status" value="1"/>
</dbReference>
<dbReference type="PANTHER" id="PTHR43065:SF42">
    <property type="entry name" value="TWO-COMPONENT SENSOR PPRA"/>
    <property type="match status" value="1"/>
</dbReference>
<evidence type="ECO:0000256" key="6">
    <source>
        <dbReference type="ARBA" id="ARBA00023012"/>
    </source>
</evidence>
<evidence type="ECO:0000256" key="5">
    <source>
        <dbReference type="ARBA" id="ARBA00022840"/>
    </source>
</evidence>
<sequence length="706" mass="79458">MQEEPISSAKYFTKTAIPSHLIRNSLGHSVLHKIALPLIELLQTSLAIYEIDGSYAYELFTSNYCKTLSDASFNLCKCQDQATAIQSGKWLCHESCWTDCSKRSIEEKRLVRITCHGKIQMVGVPIFLDDLVIGSINVGYGNPPTDFHELKELSLKFKIPMEKIQEALNNYPQFSSEFDRYITNYLSTLSYLIGKYVDQALSFEMLKKEQNKFLKYLDLAGDITVVLDQNACINYINEPGAKLLNYNISEILGKNWFDTCILPERKEEIKKVFKETVKEKKISFSVYENPVLTKDGTQKLILWKNSTIPDRSGNLEASLSVGIDITHQRSMEKQIILEQQKMSSFIQTVPFSVTVVDKNGEITFANEHAKQILNLRKTSPNPMKYDSPEWLIEDINGEPLPNNKLPFQIVKSTQKPVFNIIHSIRYKSQKRKILSINASPIFDSAGNFDGMIASIEDITKKLQDEAELAKNRNIESLGVLAGGIAHDFNNILTIIMGNLSLADLLLESKDINQVKNVISEAQNASIRAQKLTKQLLTFSKGGAPTLEKISIQEMLSEIITFTLSGSNSKPDLQIDDDLWPVDIDSDQISQVIQNLVLNASQAMENGGLIKVVAKNITPTETKLYNLDEKDYVMISIQDFGCGIDPQILPKIYDPYFTTKPTGTGLGLSICYSIMKQHHGEIQVKSKLHEGTTFFLFIPKSNKSSTE</sequence>
<dbReference type="Proteomes" id="UP001208689">
    <property type="component" value="Chromosome"/>
</dbReference>
<keyword evidence="3" id="KW-0547">Nucleotide-binding</keyword>
<dbReference type="InterPro" id="IPR013767">
    <property type="entry name" value="PAS_fold"/>
</dbReference>
<evidence type="ECO:0000256" key="4">
    <source>
        <dbReference type="ARBA" id="ARBA00022777"/>
    </source>
</evidence>
<dbReference type="EC" id="2.7.-.-" evidence="10"/>
<dbReference type="SUPFAM" id="SSF55874">
    <property type="entry name" value="ATPase domain of HSP90 chaperone/DNA topoisomerase II/histidine kinase"/>
    <property type="match status" value="1"/>
</dbReference>
<evidence type="ECO:0000256" key="2">
    <source>
        <dbReference type="ARBA" id="ARBA00022679"/>
    </source>
</evidence>
<dbReference type="InterPro" id="IPR035965">
    <property type="entry name" value="PAS-like_dom_sf"/>
</dbReference>
<dbReference type="InterPro" id="IPR005467">
    <property type="entry name" value="His_kinase_dom"/>
</dbReference>
<dbReference type="CDD" id="cd00130">
    <property type="entry name" value="PAS"/>
    <property type="match status" value="2"/>
</dbReference>
<dbReference type="Gene3D" id="3.30.450.20">
    <property type="entry name" value="PAS domain"/>
    <property type="match status" value="2"/>
</dbReference>
<evidence type="ECO:0000259" key="9">
    <source>
        <dbReference type="PROSITE" id="PS50113"/>
    </source>
</evidence>
<dbReference type="SMART" id="SM00387">
    <property type="entry name" value="HATPase_c"/>
    <property type="match status" value="1"/>
</dbReference>
<evidence type="ECO:0000256" key="1">
    <source>
        <dbReference type="ARBA" id="ARBA00022553"/>
    </source>
</evidence>
<dbReference type="InterPro" id="IPR003594">
    <property type="entry name" value="HATPase_dom"/>
</dbReference>
<dbReference type="Pfam" id="PF00989">
    <property type="entry name" value="PAS"/>
    <property type="match status" value="1"/>
</dbReference>
<organism evidence="10 11">
    <name type="scientific">Candidatus Lokiarchaeum ossiferum</name>
    <dbReference type="NCBI Taxonomy" id="2951803"/>
    <lineage>
        <taxon>Archaea</taxon>
        <taxon>Promethearchaeati</taxon>
        <taxon>Promethearchaeota</taxon>
        <taxon>Promethearchaeia</taxon>
        <taxon>Promethearchaeales</taxon>
        <taxon>Promethearchaeaceae</taxon>
        <taxon>Candidatus Lokiarchaeum</taxon>
    </lineage>
</organism>
<keyword evidence="5" id="KW-0067">ATP-binding</keyword>
<dbReference type="InterPro" id="IPR000014">
    <property type="entry name" value="PAS"/>
</dbReference>
<dbReference type="InterPro" id="IPR003661">
    <property type="entry name" value="HisK_dim/P_dom"/>
</dbReference>
<feature type="domain" description="PAS" evidence="8">
    <location>
        <begin position="338"/>
        <end position="377"/>
    </location>
</feature>
<dbReference type="InterPro" id="IPR000700">
    <property type="entry name" value="PAS-assoc_C"/>
</dbReference>
<dbReference type="CDD" id="cd00082">
    <property type="entry name" value="HisKA"/>
    <property type="match status" value="1"/>
</dbReference>
<dbReference type="PROSITE" id="PS50113">
    <property type="entry name" value="PAC"/>
    <property type="match status" value="2"/>
</dbReference>
<feature type="domain" description="PAC" evidence="9">
    <location>
        <begin position="285"/>
        <end position="337"/>
    </location>
</feature>
<dbReference type="InterPro" id="IPR004358">
    <property type="entry name" value="Sig_transdc_His_kin-like_C"/>
</dbReference>
<keyword evidence="4" id="KW-0418">Kinase</keyword>
<gene>
    <name evidence="10" type="ORF">NEF87_003383</name>
</gene>
<evidence type="ECO:0000313" key="11">
    <source>
        <dbReference type="Proteomes" id="UP001208689"/>
    </source>
</evidence>
<dbReference type="PROSITE" id="PS50109">
    <property type="entry name" value="HIS_KIN"/>
    <property type="match status" value="1"/>
</dbReference>
<dbReference type="NCBIfam" id="TIGR00229">
    <property type="entry name" value="sensory_box"/>
    <property type="match status" value="1"/>
</dbReference>
<evidence type="ECO:0000313" key="10">
    <source>
        <dbReference type="EMBL" id="UYP47098.1"/>
    </source>
</evidence>
<dbReference type="PANTHER" id="PTHR43065">
    <property type="entry name" value="SENSOR HISTIDINE KINASE"/>
    <property type="match status" value="1"/>
</dbReference>
<dbReference type="SMART" id="SM00086">
    <property type="entry name" value="PAC"/>
    <property type="match status" value="2"/>
</dbReference>
<proteinExistence type="predicted"/>
<accession>A0ABY6HUA2</accession>
<dbReference type="Pfam" id="PF02518">
    <property type="entry name" value="HATPase_c"/>
    <property type="match status" value="1"/>
</dbReference>
<keyword evidence="2 10" id="KW-0808">Transferase</keyword>
<keyword evidence="11" id="KW-1185">Reference proteome</keyword>
<dbReference type="Pfam" id="PF13426">
    <property type="entry name" value="PAS_9"/>
    <property type="match status" value="1"/>
</dbReference>
<dbReference type="EMBL" id="CP104013">
    <property type="protein sequence ID" value="UYP47098.1"/>
    <property type="molecule type" value="Genomic_DNA"/>
</dbReference>
<dbReference type="InterPro" id="IPR036097">
    <property type="entry name" value="HisK_dim/P_sf"/>
</dbReference>
<keyword evidence="1" id="KW-0597">Phosphoprotein</keyword>
<dbReference type="SUPFAM" id="SSF55785">
    <property type="entry name" value="PYP-like sensor domain (PAS domain)"/>
    <property type="match status" value="2"/>
</dbReference>
<dbReference type="InterPro" id="IPR036890">
    <property type="entry name" value="HATPase_C_sf"/>
</dbReference>
<protein>
    <submittedName>
        <fullName evidence="10">Adaptive-response sensory-kinase SasA</fullName>
        <ecNumber evidence="10">2.7.-.-</ecNumber>
    </submittedName>
</protein>
<name>A0ABY6HUA2_9ARCH</name>
<dbReference type="GO" id="GO:0016740">
    <property type="term" value="F:transferase activity"/>
    <property type="evidence" value="ECO:0007669"/>
    <property type="project" value="UniProtKB-KW"/>
</dbReference>
<feature type="domain" description="Histidine kinase" evidence="7">
    <location>
        <begin position="483"/>
        <end position="701"/>
    </location>
</feature>
<evidence type="ECO:0000256" key="3">
    <source>
        <dbReference type="ARBA" id="ARBA00022741"/>
    </source>
</evidence>